<dbReference type="EMBL" id="KN832979">
    <property type="protein sequence ID" value="KIM87343.1"/>
    <property type="molecule type" value="Genomic_DNA"/>
</dbReference>
<evidence type="ECO:0000313" key="3">
    <source>
        <dbReference type="EMBL" id="KIM87343.1"/>
    </source>
</evidence>
<proteinExistence type="predicted"/>
<sequence>MASDIPDPRQVFQAQHNSIERLAPFESLIKQLIADFSSPREANEYWDTFFATYTAFATAGEVLQSLVR</sequence>
<reference evidence="4" key="2">
    <citation type="submission" date="2015-01" db="EMBL/GenBank/DDBJ databases">
        <title>Evolutionary Origins and Diversification of the Mycorrhizal Mutualists.</title>
        <authorList>
            <consortium name="DOE Joint Genome Institute"/>
            <consortium name="Mycorrhizal Genomics Consortium"/>
            <person name="Kohler A."/>
            <person name="Kuo A."/>
            <person name="Nagy L.G."/>
            <person name="Floudas D."/>
            <person name="Copeland A."/>
            <person name="Barry K.W."/>
            <person name="Cichocki N."/>
            <person name="Veneault-Fourrey C."/>
            <person name="LaButti K."/>
            <person name="Lindquist E.A."/>
            <person name="Lipzen A."/>
            <person name="Lundell T."/>
            <person name="Morin E."/>
            <person name="Murat C."/>
            <person name="Riley R."/>
            <person name="Ohm R."/>
            <person name="Sun H."/>
            <person name="Tunlid A."/>
            <person name="Henrissat B."/>
            <person name="Grigoriev I.V."/>
            <person name="Hibbett D.S."/>
            <person name="Martin F."/>
        </authorList>
    </citation>
    <scope>NUCLEOTIDE SEQUENCE [LARGE SCALE GENOMIC DNA]</scope>
    <source>
        <strain evidence="4">F 1598</strain>
    </source>
</reference>
<dbReference type="HOGENOM" id="CLU_2794807_0_0_1"/>
<dbReference type="Proteomes" id="UP000054166">
    <property type="component" value="Unassembled WGS sequence"/>
</dbReference>
<feature type="domain" description="N-terminal Ras-GEF" evidence="2">
    <location>
        <begin position="16"/>
        <end position="68"/>
    </location>
</feature>
<accession>A0A0C3BLL3</accession>
<dbReference type="InterPro" id="IPR000651">
    <property type="entry name" value="Ras-like_Gua-exchang_fac_N"/>
</dbReference>
<organism evidence="3 4">
    <name type="scientific">Piloderma croceum (strain F 1598)</name>
    <dbReference type="NCBI Taxonomy" id="765440"/>
    <lineage>
        <taxon>Eukaryota</taxon>
        <taxon>Fungi</taxon>
        <taxon>Dikarya</taxon>
        <taxon>Basidiomycota</taxon>
        <taxon>Agaricomycotina</taxon>
        <taxon>Agaricomycetes</taxon>
        <taxon>Agaricomycetidae</taxon>
        <taxon>Atheliales</taxon>
        <taxon>Atheliaceae</taxon>
        <taxon>Piloderma</taxon>
    </lineage>
</organism>
<dbReference type="InterPro" id="IPR023578">
    <property type="entry name" value="Ras_GEF_dom_sf"/>
</dbReference>
<dbReference type="InParanoid" id="A0A0C3BLL3"/>
<evidence type="ECO:0000313" key="4">
    <source>
        <dbReference type="Proteomes" id="UP000054166"/>
    </source>
</evidence>
<evidence type="ECO:0000259" key="2">
    <source>
        <dbReference type="PROSITE" id="PS50212"/>
    </source>
</evidence>
<keyword evidence="1" id="KW-0344">Guanine-nucleotide releasing factor</keyword>
<evidence type="ECO:0000256" key="1">
    <source>
        <dbReference type="PROSITE-ProRule" id="PRU00135"/>
    </source>
</evidence>
<dbReference type="AlphaFoldDB" id="A0A0C3BLL3"/>
<dbReference type="Gene3D" id="1.20.870.10">
    <property type="entry name" value="Son of sevenless (SoS) protein Chain: S domain 1"/>
    <property type="match status" value="1"/>
</dbReference>
<gene>
    <name evidence="3" type="ORF">PILCRDRAFT_3835</name>
</gene>
<dbReference type="SUPFAM" id="SSF48366">
    <property type="entry name" value="Ras GEF"/>
    <property type="match status" value="1"/>
</dbReference>
<name>A0A0C3BLL3_PILCF</name>
<dbReference type="GO" id="GO:0005085">
    <property type="term" value="F:guanyl-nucleotide exchange factor activity"/>
    <property type="evidence" value="ECO:0007669"/>
    <property type="project" value="UniProtKB-KW"/>
</dbReference>
<dbReference type="PROSITE" id="PS50212">
    <property type="entry name" value="RASGEF_NTER"/>
    <property type="match status" value="1"/>
</dbReference>
<protein>
    <recommendedName>
        <fullName evidence="2">N-terminal Ras-GEF domain-containing protein</fullName>
    </recommendedName>
</protein>
<keyword evidence="4" id="KW-1185">Reference proteome</keyword>
<reference evidence="3 4" key="1">
    <citation type="submission" date="2014-04" db="EMBL/GenBank/DDBJ databases">
        <authorList>
            <consortium name="DOE Joint Genome Institute"/>
            <person name="Kuo A."/>
            <person name="Tarkka M."/>
            <person name="Buscot F."/>
            <person name="Kohler A."/>
            <person name="Nagy L.G."/>
            <person name="Floudas D."/>
            <person name="Copeland A."/>
            <person name="Barry K.W."/>
            <person name="Cichocki N."/>
            <person name="Veneault-Fourrey C."/>
            <person name="LaButti K."/>
            <person name="Lindquist E.A."/>
            <person name="Lipzen A."/>
            <person name="Lundell T."/>
            <person name="Morin E."/>
            <person name="Murat C."/>
            <person name="Sun H."/>
            <person name="Tunlid A."/>
            <person name="Henrissat B."/>
            <person name="Grigoriev I.V."/>
            <person name="Hibbett D.S."/>
            <person name="Martin F."/>
            <person name="Nordberg H.P."/>
            <person name="Cantor M.N."/>
            <person name="Hua S.X."/>
        </authorList>
    </citation>
    <scope>NUCLEOTIDE SEQUENCE [LARGE SCALE GENOMIC DNA]</scope>
    <source>
        <strain evidence="3 4">F 1598</strain>
    </source>
</reference>